<reference evidence="2" key="1">
    <citation type="submission" date="2021-01" db="EMBL/GenBank/DDBJ databases">
        <title>Genome public.</title>
        <authorList>
            <person name="Liu C."/>
            <person name="Sun Q."/>
        </authorList>
    </citation>
    <scope>NUCLEOTIDE SEQUENCE [LARGE SCALE GENOMIC DNA]</scope>
    <source>
        <strain evidence="2">YIM B02556</strain>
    </source>
</reference>
<evidence type="ECO:0000313" key="2">
    <source>
        <dbReference type="Proteomes" id="UP000652760"/>
    </source>
</evidence>
<organism evidence="1 2">
    <name type="scientific">Azospirillum endophyticum</name>
    <dbReference type="NCBI Taxonomy" id="2800326"/>
    <lineage>
        <taxon>Bacteria</taxon>
        <taxon>Pseudomonadati</taxon>
        <taxon>Pseudomonadota</taxon>
        <taxon>Alphaproteobacteria</taxon>
        <taxon>Rhodospirillales</taxon>
        <taxon>Azospirillaceae</taxon>
        <taxon>Azospirillum</taxon>
    </lineage>
</organism>
<dbReference type="EMBL" id="JAENHM010000008">
    <property type="protein sequence ID" value="MBK1836328.1"/>
    <property type="molecule type" value="Genomic_DNA"/>
</dbReference>
<sequence>MNSVPGHLGFEKARDMLDACHRFAQKYKETRDNDDLIAAVLFGNHTFDWLHTRDLGLSQSDFEAEKTKMKAACPEWDELRKIANGAKHPKKSNIKQSIKREHEWEDDDWWDIGGREGEKSLFIDFNGKEVSLYALIMSFLTKADNYLNRLGK</sequence>
<proteinExistence type="predicted"/>
<comment type="caution">
    <text evidence="1">The sequence shown here is derived from an EMBL/GenBank/DDBJ whole genome shotgun (WGS) entry which is preliminary data.</text>
</comment>
<name>A0ABS1EYT8_9PROT</name>
<accession>A0ABS1EYT8</accession>
<protein>
    <submittedName>
        <fullName evidence="1">Uncharacterized protein</fullName>
    </submittedName>
</protein>
<evidence type="ECO:0000313" key="1">
    <source>
        <dbReference type="EMBL" id="MBK1836328.1"/>
    </source>
</evidence>
<dbReference type="Proteomes" id="UP000652760">
    <property type="component" value="Unassembled WGS sequence"/>
</dbReference>
<gene>
    <name evidence="1" type="ORF">JHL17_02785</name>
</gene>
<keyword evidence="2" id="KW-1185">Reference proteome</keyword>
<dbReference type="RefSeq" id="WP_200190533.1">
    <property type="nucleotide sequence ID" value="NZ_JAENHM010000008.1"/>
</dbReference>